<feature type="domain" description="Methyl-accepting transducer" evidence="6">
    <location>
        <begin position="376"/>
        <end position="605"/>
    </location>
</feature>
<protein>
    <submittedName>
        <fullName evidence="8">Methyl-accepting chemotaxis protein</fullName>
    </submittedName>
</protein>
<evidence type="ECO:0000256" key="4">
    <source>
        <dbReference type="PROSITE-ProRule" id="PRU00284"/>
    </source>
</evidence>
<feature type="domain" description="HAMP" evidence="7">
    <location>
        <begin position="319"/>
        <end position="371"/>
    </location>
</feature>
<dbReference type="Pfam" id="PF00015">
    <property type="entry name" value="MCPsignal"/>
    <property type="match status" value="1"/>
</dbReference>
<dbReference type="AlphaFoldDB" id="A0A7W8UEJ9"/>
<keyword evidence="5" id="KW-0472">Membrane</keyword>
<gene>
    <name evidence="8" type="ORF">GGD55_004055</name>
</gene>
<dbReference type="GO" id="GO:0004888">
    <property type="term" value="F:transmembrane signaling receptor activity"/>
    <property type="evidence" value="ECO:0007669"/>
    <property type="project" value="InterPro"/>
</dbReference>
<dbReference type="CDD" id="cd11386">
    <property type="entry name" value="MCP_signal"/>
    <property type="match status" value="1"/>
</dbReference>
<dbReference type="PROSITE" id="PS50111">
    <property type="entry name" value="CHEMOTAXIS_TRANSDUC_2"/>
    <property type="match status" value="1"/>
</dbReference>
<name>A0A7W8UEJ9_9HYPH</name>
<dbReference type="PANTHER" id="PTHR43531:SF11">
    <property type="entry name" value="METHYL-ACCEPTING CHEMOTAXIS PROTEIN 3"/>
    <property type="match status" value="1"/>
</dbReference>
<dbReference type="EMBL" id="JACHBK010000009">
    <property type="protein sequence ID" value="MBB5537339.1"/>
    <property type="molecule type" value="Genomic_DNA"/>
</dbReference>
<dbReference type="RefSeq" id="WP_018329526.1">
    <property type="nucleotide sequence ID" value="NZ_JACHBK010000009.1"/>
</dbReference>
<dbReference type="SMART" id="SM00283">
    <property type="entry name" value="MA"/>
    <property type="match status" value="1"/>
</dbReference>
<comment type="similarity">
    <text evidence="3">Belongs to the methyl-accepting chemotaxis (MCP) protein family.</text>
</comment>
<dbReference type="GO" id="GO:0006935">
    <property type="term" value="P:chemotaxis"/>
    <property type="evidence" value="ECO:0007669"/>
    <property type="project" value="UniProtKB-KW"/>
</dbReference>
<evidence type="ECO:0000256" key="2">
    <source>
        <dbReference type="ARBA" id="ARBA00022500"/>
    </source>
</evidence>
<evidence type="ECO:0000259" key="6">
    <source>
        <dbReference type="PROSITE" id="PS50111"/>
    </source>
</evidence>
<dbReference type="Proteomes" id="UP000585507">
    <property type="component" value="Unassembled WGS sequence"/>
</dbReference>
<evidence type="ECO:0000256" key="1">
    <source>
        <dbReference type="ARBA" id="ARBA00004370"/>
    </source>
</evidence>
<dbReference type="Gene3D" id="1.10.8.500">
    <property type="entry name" value="HAMP domain in histidine kinase"/>
    <property type="match status" value="1"/>
</dbReference>
<sequence>MTFRNLSILQKIGLVVFVMGLSSLVIAFVGARGISALESAIVSVGNKEEVAREAMDLRVDIIAISRMTYQLAAQPEKATDFRAETEKRAKEMLERLPKIEAAADATELKQLQTIRATLETYFGEIRAMVDVAEKNGKDTAAIKAGLDKALAAQKTVTSAVKEYSTYSGGALASARADALQSSSLALVIAIASAAACIVLGAVASLLVARRGIAAPVRALTAAMSRLAEGNLDSTGTDAERKDEIGEMARAVEVFRRNALAMRDMKAQEAALHALSSDLQSSISAVVAAAVAGDFTGRIGKDYQNDDLNRFAGSVNELVDSIDSAVAEVRRVIAALADADLSQSMEGQFQGAFAELQQNVNTTMLTLRLTMQNVRGAAGTIKESSAELSSAANDLSKRTEQQAAALEETAAALDEITATVRASSSRANEARDMVRETKESAGKSGEIVRDAVSAMSRIEGSSSRISQIIGVIDEIAFQTNLLALNAGVEAARAGEAGRGFAVVAQEVRELAQRSANAAKEIKTLISASASEVEGGVSLVRATGDALLEIEQLVLRVNDHVESIATAAREQATALAEINTSVNQMDQMTQKNAAMVEETTAASETLAEESRQLQTLLARFKLEEASRVSHSQPQQRTRYAA</sequence>
<keyword evidence="2" id="KW-0145">Chemotaxis</keyword>
<comment type="caution">
    <text evidence="8">The sequence shown here is derived from an EMBL/GenBank/DDBJ whole genome shotgun (WGS) entry which is preliminary data.</text>
</comment>
<feature type="transmembrane region" description="Helical" evidence="5">
    <location>
        <begin position="12"/>
        <end position="31"/>
    </location>
</feature>
<dbReference type="FunFam" id="1.10.287.950:FF:000001">
    <property type="entry name" value="Methyl-accepting chemotaxis sensory transducer"/>
    <property type="match status" value="1"/>
</dbReference>
<dbReference type="Gene3D" id="1.10.287.950">
    <property type="entry name" value="Methyl-accepting chemotaxis protein"/>
    <property type="match status" value="1"/>
</dbReference>
<feature type="domain" description="HAMP" evidence="7">
    <location>
        <begin position="210"/>
        <end position="263"/>
    </location>
</feature>
<dbReference type="InterPro" id="IPR051310">
    <property type="entry name" value="MCP_chemotaxis"/>
</dbReference>
<dbReference type="Pfam" id="PF18947">
    <property type="entry name" value="HAMP_2"/>
    <property type="match status" value="1"/>
</dbReference>
<dbReference type="PROSITE" id="PS50885">
    <property type="entry name" value="HAMP"/>
    <property type="match status" value="2"/>
</dbReference>
<reference evidence="8 9" key="1">
    <citation type="submission" date="2020-08" db="EMBL/GenBank/DDBJ databases">
        <title>Genomic Encyclopedia of Type Strains, Phase IV (KMG-V): Genome sequencing to study the core and pangenomes of soil and plant-associated prokaryotes.</title>
        <authorList>
            <person name="Whitman W."/>
        </authorList>
    </citation>
    <scope>NUCLEOTIDE SEQUENCE [LARGE SCALE GENOMIC DNA]</scope>
    <source>
        <strain evidence="8 9">SEMIA 4084</strain>
    </source>
</reference>
<dbReference type="PRINTS" id="PR00260">
    <property type="entry name" value="CHEMTRNSDUCR"/>
</dbReference>
<dbReference type="SMART" id="SM00304">
    <property type="entry name" value="HAMP"/>
    <property type="match status" value="2"/>
</dbReference>
<keyword evidence="5" id="KW-0812">Transmembrane</keyword>
<comment type="subcellular location">
    <subcellularLocation>
        <location evidence="1">Membrane</location>
    </subcellularLocation>
</comment>
<dbReference type="Pfam" id="PF00672">
    <property type="entry name" value="HAMP"/>
    <property type="match status" value="1"/>
</dbReference>
<evidence type="ECO:0000259" key="7">
    <source>
        <dbReference type="PROSITE" id="PS50885"/>
    </source>
</evidence>
<dbReference type="SUPFAM" id="SSF158472">
    <property type="entry name" value="HAMP domain-like"/>
    <property type="match status" value="1"/>
</dbReference>
<proteinExistence type="inferred from homology"/>
<evidence type="ECO:0000256" key="3">
    <source>
        <dbReference type="ARBA" id="ARBA00029447"/>
    </source>
</evidence>
<dbReference type="InterPro" id="IPR004089">
    <property type="entry name" value="MCPsignal_dom"/>
</dbReference>
<feature type="transmembrane region" description="Helical" evidence="5">
    <location>
        <begin position="184"/>
        <end position="208"/>
    </location>
</feature>
<evidence type="ECO:0000256" key="5">
    <source>
        <dbReference type="SAM" id="Phobius"/>
    </source>
</evidence>
<keyword evidence="5" id="KW-1133">Transmembrane helix</keyword>
<evidence type="ECO:0000313" key="8">
    <source>
        <dbReference type="EMBL" id="MBB5537339.1"/>
    </source>
</evidence>
<dbReference type="InterPro" id="IPR003660">
    <property type="entry name" value="HAMP_dom"/>
</dbReference>
<keyword evidence="4" id="KW-0807">Transducer</keyword>
<evidence type="ECO:0000313" key="9">
    <source>
        <dbReference type="Proteomes" id="UP000585507"/>
    </source>
</evidence>
<dbReference type="SUPFAM" id="SSF58104">
    <property type="entry name" value="Methyl-accepting chemotaxis protein (MCP) signaling domain"/>
    <property type="match status" value="1"/>
</dbReference>
<dbReference type="GO" id="GO:0005886">
    <property type="term" value="C:plasma membrane"/>
    <property type="evidence" value="ECO:0007669"/>
    <property type="project" value="TreeGrafter"/>
</dbReference>
<dbReference type="GO" id="GO:0007165">
    <property type="term" value="P:signal transduction"/>
    <property type="evidence" value="ECO:0007669"/>
    <property type="project" value="UniProtKB-KW"/>
</dbReference>
<dbReference type="InterPro" id="IPR004090">
    <property type="entry name" value="Chemotax_Me-accpt_rcpt"/>
</dbReference>
<organism evidence="8 9">
    <name type="scientific">Rhizobium giardinii</name>
    <dbReference type="NCBI Taxonomy" id="56731"/>
    <lineage>
        <taxon>Bacteria</taxon>
        <taxon>Pseudomonadati</taxon>
        <taxon>Pseudomonadota</taxon>
        <taxon>Alphaproteobacteria</taxon>
        <taxon>Hyphomicrobiales</taxon>
        <taxon>Rhizobiaceae</taxon>
        <taxon>Rhizobium/Agrobacterium group</taxon>
        <taxon>Rhizobium</taxon>
    </lineage>
</organism>
<keyword evidence="9" id="KW-1185">Reference proteome</keyword>
<accession>A0A7W8UEJ9</accession>
<dbReference type="CDD" id="cd06225">
    <property type="entry name" value="HAMP"/>
    <property type="match status" value="1"/>
</dbReference>
<dbReference type="PANTHER" id="PTHR43531">
    <property type="entry name" value="PROTEIN ICFG"/>
    <property type="match status" value="1"/>
</dbReference>